<sequence length="232" mass="26068">MKYFPWTRQCKISYKPLQPHQLLFSHLCPLIISAIPRMHFWKLLLISSQEQLSFSVAVKERCKAALNVSFVNNYTICPLLFTLGRMMSVPVLSFPLISVTGSFGLPKLKKEKEETWLDKQLKEVTNGSVAKEMAIGGISGWCAGIVFSKVGKTAASALAGSLLMFQIAQHQGYIKVNWSKVNRDIEKAKGKLDKHSKSEIHWFVEETKSFIKEYKFLVTGFAGGFLIGIAMC</sequence>
<keyword evidence="3" id="KW-0812">Transmembrane</keyword>
<reference evidence="6 7" key="1">
    <citation type="submission" date="2021-06" db="EMBL/GenBank/DDBJ databases">
        <title>Caerostris darwini draft genome.</title>
        <authorList>
            <person name="Kono N."/>
            <person name="Arakawa K."/>
        </authorList>
    </citation>
    <scope>NUCLEOTIDE SEQUENCE [LARGE SCALE GENOMIC DNA]</scope>
</reference>
<evidence type="ECO:0000313" key="6">
    <source>
        <dbReference type="EMBL" id="GIY83907.1"/>
    </source>
</evidence>
<dbReference type="GO" id="GO:0005741">
    <property type="term" value="C:mitochondrial outer membrane"/>
    <property type="evidence" value="ECO:0007669"/>
    <property type="project" value="UniProtKB-SubCell"/>
</dbReference>
<comment type="similarity">
    <text evidence="2">Belongs to the FUN14 family.</text>
</comment>
<dbReference type="AlphaFoldDB" id="A0AAV4WMJ8"/>
<gene>
    <name evidence="6" type="primary">FUNDC1</name>
    <name evidence="6" type="ORF">CDAR_224181</name>
</gene>
<dbReference type="InterPro" id="IPR007014">
    <property type="entry name" value="FUN14"/>
</dbReference>
<comment type="caution">
    <text evidence="6">The sequence shown here is derived from an EMBL/GenBank/DDBJ whole genome shotgun (WGS) entry which is preliminary data.</text>
</comment>
<evidence type="ECO:0000256" key="3">
    <source>
        <dbReference type="ARBA" id="ARBA00022692"/>
    </source>
</evidence>
<dbReference type="PANTHER" id="PTHR21346">
    <property type="entry name" value="FUN14 DOMAIN CONTAINING"/>
    <property type="match status" value="1"/>
</dbReference>
<proteinExistence type="inferred from homology"/>
<comment type="subcellular location">
    <subcellularLocation>
        <location evidence="1">Mitochondrion outer membrane</location>
        <topology evidence="1">Multi-pass membrane protein</topology>
    </subcellularLocation>
</comment>
<evidence type="ECO:0000256" key="4">
    <source>
        <dbReference type="ARBA" id="ARBA00022989"/>
    </source>
</evidence>
<protein>
    <submittedName>
        <fullName evidence="6">FUN14 domain-containing protein 1</fullName>
    </submittedName>
</protein>
<dbReference type="Pfam" id="PF04930">
    <property type="entry name" value="FUN14"/>
    <property type="match status" value="1"/>
</dbReference>
<dbReference type="PANTHER" id="PTHR21346:SF0">
    <property type="entry name" value="RE45833P"/>
    <property type="match status" value="1"/>
</dbReference>
<organism evidence="6 7">
    <name type="scientific">Caerostris darwini</name>
    <dbReference type="NCBI Taxonomy" id="1538125"/>
    <lineage>
        <taxon>Eukaryota</taxon>
        <taxon>Metazoa</taxon>
        <taxon>Ecdysozoa</taxon>
        <taxon>Arthropoda</taxon>
        <taxon>Chelicerata</taxon>
        <taxon>Arachnida</taxon>
        <taxon>Araneae</taxon>
        <taxon>Araneomorphae</taxon>
        <taxon>Entelegynae</taxon>
        <taxon>Araneoidea</taxon>
        <taxon>Araneidae</taxon>
        <taxon>Caerostris</taxon>
    </lineage>
</organism>
<accession>A0AAV4WMJ8</accession>
<evidence type="ECO:0000256" key="2">
    <source>
        <dbReference type="ARBA" id="ARBA00009160"/>
    </source>
</evidence>
<dbReference type="GO" id="GO:0000422">
    <property type="term" value="P:autophagy of mitochondrion"/>
    <property type="evidence" value="ECO:0007669"/>
    <property type="project" value="TreeGrafter"/>
</dbReference>
<evidence type="ECO:0000256" key="1">
    <source>
        <dbReference type="ARBA" id="ARBA00004374"/>
    </source>
</evidence>
<evidence type="ECO:0000256" key="5">
    <source>
        <dbReference type="ARBA" id="ARBA00023136"/>
    </source>
</evidence>
<keyword evidence="5" id="KW-0472">Membrane</keyword>
<keyword evidence="7" id="KW-1185">Reference proteome</keyword>
<keyword evidence="4" id="KW-1133">Transmembrane helix</keyword>
<evidence type="ECO:0000313" key="7">
    <source>
        <dbReference type="Proteomes" id="UP001054837"/>
    </source>
</evidence>
<dbReference type="Proteomes" id="UP001054837">
    <property type="component" value="Unassembled WGS sequence"/>
</dbReference>
<name>A0AAV4WMJ8_9ARAC</name>
<dbReference type="EMBL" id="BPLQ01014871">
    <property type="protein sequence ID" value="GIY83907.1"/>
    <property type="molecule type" value="Genomic_DNA"/>
</dbReference>